<dbReference type="Gene3D" id="3.30.420.40">
    <property type="match status" value="1"/>
</dbReference>
<protein>
    <submittedName>
        <fullName evidence="5">Uncharacterized protein</fullName>
    </submittedName>
</protein>
<dbReference type="GO" id="GO:0016787">
    <property type="term" value="F:hydrolase activity"/>
    <property type="evidence" value="ECO:0007669"/>
    <property type="project" value="UniProtKB-KW"/>
</dbReference>
<evidence type="ECO:0000256" key="1">
    <source>
        <dbReference type="ARBA" id="ARBA00009283"/>
    </source>
</evidence>
<dbReference type="AlphaFoldDB" id="A7SXJ5"/>
<dbReference type="Gene3D" id="3.30.420.150">
    <property type="entry name" value="Exopolyphosphatase. Domain 2"/>
    <property type="match status" value="1"/>
</dbReference>
<accession>A7SXJ5</accession>
<evidence type="ECO:0000313" key="6">
    <source>
        <dbReference type="Proteomes" id="UP000001593"/>
    </source>
</evidence>
<dbReference type="InParanoid" id="A7SXJ5"/>
<evidence type="ECO:0000256" key="2">
    <source>
        <dbReference type="ARBA" id="ARBA00022801"/>
    </source>
</evidence>
<dbReference type="STRING" id="45351.A7SXJ5"/>
<feature type="non-terminal residue" evidence="5">
    <location>
        <position position="86"/>
    </location>
</feature>
<reference evidence="5 6" key="1">
    <citation type="journal article" date="2007" name="Science">
        <title>Sea anemone genome reveals ancestral eumetazoan gene repertoire and genomic organization.</title>
        <authorList>
            <person name="Putnam N.H."/>
            <person name="Srivastava M."/>
            <person name="Hellsten U."/>
            <person name="Dirks B."/>
            <person name="Chapman J."/>
            <person name="Salamov A."/>
            <person name="Terry A."/>
            <person name="Shapiro H."/>
            <person name="Lindquist E."/>
            <person name="Kapitonov V.V."/>
            <person name="Jurka J."/>
            <person name="Genikhovich G."/>
            <person name="Grigoriev I.V."/>
            <person name="Lucas S.M."/>
            <person name="Steele R.E."/>
            <person name="Finnerty J.R."/>
            <person name="Technau U."/>
            <person name="Martindale M.Q."/>
            <person name="Rokhsar D.S."/>
        </authorList>
    </citation>
    <scope>NUCLEOTIDE SEQUENCE [LARGE SCALE GENOMIC DNA]</scope>
    <source>
        <strain evidence="6">CH2 X CH6</strain>
    </source>
</reference>
<dbReference type="PANTHER" id="PTHR11782">
    <property type="entry name" value="ADENOSINE/GUANOSINE DIPHOSPHATASE"/>
    <property type="match status" value="1"/>
</dbReference>
<dbReference type="PROSITE" id="PS01238">
    <property type="entry name" value="GDA1_CD39_NTPASE"/>
    <property type="match status" value="1"/>
</dbReference>
<dbReference type="Pfam" id="PF01150">
    <property type="entry name" value="GDA1_CD39"/>
    <property type="match status" value="1"/>
</dbReference>
<evidence type="ECO:0000256" key="4">
    <source>
        <dbReference type="RuleBase" id="RU003833"/>
    </source>
</evidence>
<dbReference type="EMBL" id="DS469889">
    <property type="protein sequence ID" value="EDO31584.1"/>
    <property type="molecule type" value="Genomic_DNA"/>
</dbReference>
<dbReference type="PhylomeDB" id="A7SXJ5"/>
<organism evidence="5 6">
    <name type="scientific">Nematostella vectensis</name>
    <name type="common">Starlet sea anemone</name>
    <dbReference type="NCBI Taxonomy" id="45351"/>
    <lineage>
        <taxon>Eukaryota</taxon>
        <taxon>Metazoa</taxon>
        <taxon>Cnidaria</taxon>
        <taxon>Anthozoa</taxon>
        <taxon>Hexacorallia</taxon>
        <taxon>Actiniaria</taxon>
        <taxon>Edwardsiidae</taxon>
        <taxon>Nematostella</taxon>
    </lineage>
</organism>
<evidence type="ECO:0000256" key="3">
    <source>
        <dbReference type="PIRSR" id="PIRSR600407-1"/>
    </source>
</evidence>
<dbReference type="eggNOG" id="KOG1385">
    <property type="taxonomic scope" value="Eukaryota"/>
</dbReference>
<feature type="non-terminal residue" evidence="5">
    <location>
        <position position="1"/>
    </location>
</feature>
<keyword evidence="2 4" id="KW-0378">Hydrolase</keyword>
<name>A7SXJ5_NEMVE</name>
<dbReference type="PANTHER" id="PTHR11782:SF127">
    <property type="entry name" value="NTPASE, ISOFORM F"/>
    <property type="match status" value="1"/>
</dbReference>
<keyword evidence="6" id="KW-1185">Reference proteome</keyword>
<dbReference type="OMA" id="VCCAKLS"/>
<evidence type="ECO:0000313" key="5">
    <source>
        <dbReference type="EMBL" id="EDO31584.1"/>
    </source>
</evidence>
<dbReference type="Proteomes" id="UP000001593">
    <property type="component" value="Unassembled WGS sequence"/>
</dbReference>
<proteinExistence type="inferred from homology"/>
<sequence>IYDLLQKAKDVIPVHQWHATPVALKATAGLRLLPVKSAKHLLHEVYEVFSASPFNIPAHQPHCVSIMDGLDEGIFAWVTVNFLTGN</sequence>
<comment type="similarity">
    <text evidence="1 4">Belongs to the GDA1/CD39 NTPase family.</text>
</comment>
<dbReference type="InterPro" id="IPR000407">
    <property type="entry name" value="GDA1_CD39_NTPase"/>
</dbReference>
<feature type="active site" description="Proton acceptor" evidence="3">
    <location>
        <position position="72"/>
    </location>
</feature>
<gene>
    <name evidence="5" type="ORF">NEMVEDRAFT_v1g19170</name>
</gene>
<dbReference type="HOGENOM" id="CLU_2504310_0_0_1"/>